<dbReference type="SUPFAM" id="SSF55486">
    <property type="entry name" value="Metalloproteases ('zincins'), catalytic domain"/>
    <property type="match status" value="1"/>
</dbReference>
<dbReference type="InterPro" id="IPR025295">
    <property type="entry name" value="eCIS_core_dom"/>
</dbReference>
<feature type="region of interest" description="Disordered" evidence="1">
    <location>
        <begin position="78"/>
        <end position="132"/>
    </location>
</feature>
<organism evidence="3 4">
    <name type="scientific">Desulfobulbus propionicus (strain ATCC 33891 / DSM 2032 / VKM B-1956 / 1pr3)</name>
    <dbReference type="NCBI Taxonomy" id="577650"/>
    <lineage>
        <taxon>Bacteria</taxon>
        <taxon>Pseudomonadati</taxon>
        <taxon>Thermodesulfobacteriota</taxon>
        <taxon>Desulfobulbia</taxon>
        <taxon>Desulfobulbales</taxon>
        <taxon>Desulfobulbaceae</taxon>
        <taxon>Desulfobulbus</taxon>
    </lineage>
</organism>
<dbReference type="EMBL" id="CP002364">
    <property type="protein sequence ID" value="ADW19387.1"/>
    <property type="molecule type" value="Genomic_DNA"/>
</dbReference>
<dbReference type="Proteomes" id="UP000006365">
    <property type="component" value="Chromosome"/>
</dbReference>
<name>A0A7U4DQT6_DESPD</name>
<dbReference type="AlphaFoldDB" id="A0A7U4DQT6"/>
<evidence type="ECO:0000313" key="4">
    <source>
        <dbReference type="Proteomes" id="UP000006365"/>
    </source>
</evidence>
<evidence type="ECO:0000313" key="3">
    <source>
        <dbReference type="EMBL" id="ADW19387.1"/>
    </source>
</evidence>
<sequence length="388" mass="43464">MKSFQHIRRQHRARRLAVIRPTRIEVNRTSLREALESPVQTKLRIGSTDDHLEHEADSVADRVLAMHDGPIQRKAADTVPIDEEERQRPGAENDQEEEVRRKAVPGTTATSADGQPLALGRGGGHPLPGRERAFFEPRLGTDLSRVRVHTDDAAARLAAGLSARAFTTGGEVYFGAGEYRPHSQEGRRLLAHELAHVVQQEQGREELKRKIDRITVKKSGIDLYFSLGLYGSRSSATLASKWASDIEKQWNRQLKLKGMTIDAKIHVTAKAYPLFADSRLMQAMVPESNAVFVEQNGFRSVVQYSGWGRDPWSTGRWAADAAPLVVAHEVGHMMGLDDKYIDVPSLGSIDLPGYETDIMANFWNDNGKTEFTRAWCGVLLYYFFGYRT</sequence>
<feature type="domain" description="eCIS core" evidence="2">
    <location>
        <begin position="126"/>
        <end position="203"/>
    </location>
</feature>
<reference evidence="3 4" key="1">
    <citation type="journal article" date="2011" name="Stand. Genomic Sci.">
        <title>Complete genome sequence of Desulfobulbus propionicus type strain (1pr3).</title>
        <authorList>
            <person name="Pagani I."/>
            <person name="Lapidus A."/>
            <person name="Nolan M."/>
            <person name="Lucas S."/>
            <person name="Hammon N."/>
            <person name="Deshpande S."/>
            <person name="Cheng J.F."/>
            <person name="Chertkov O."/>
            <person name="Davenport K."/>
            <person name="Tapia R."/>
            <person name="Han C."/>
            <person name="Goodwin L."/>
            <person name="Pitluck S."/>
            <person name="Liolios K."/>
            <person name="Mavromatis K."/>
            <person name="Ivanova N."/>
            <person name="Mikhailova N."/>
            <person name="Pati A."/>
            <person name="Chen A."/>
            <person name="Palaniappan K."/>
            <person name="Land M."/>
            <person name="Hauser L."/>
            <person name="Chang Y.J."/>
            <person name="Jeffries C.D."/>
            <person name="Detter J.C."/>
            <person name="Brambilla E."/>
            <person name="Kannan K.P."/>
            <person name="Djao O.D."/>
            <person name="Rohde M."/>
            <person name="Pukall R."/>
            <person name="Spring S."/>
            <person name="Goker M."/>
            <person name="Sikorski J."/>
            <person name="Woyke T."/>
            <person name="Bristow J."/>
            <person name="Eisen J.A."/>
            <person name="Markowitz V."/>
            <person name="Hugenholtz P."/>
            <person name="Kyrpides N.C."/>
            <person name="Klenk H.P."/>
        </authorList>
    </citation>
    <scope>NUCLEOTIDE SEQUENCE [LARGE SCALE GENOMIC DNA]</scope>
    <source>
        <strain evidence="4">ATCC 33891 / DSM 2032 / 1pr3</strain>
    </source>
</reference>
<keyword evidence="4" id="KW-1185">Reference proteome</keyword>
<accession>A0A7U4DQT6</accession>
<protein>
    <recommendedName>
        <fullName evidence="2">eCIS core domain-containing protein</fullName>
    </recommendedName>
</protein>
<dbReference type="KEGG" id="dpr:Despr_3260"/>
<dbReference type="Pfam" id="PF13699">
    <property type="entry name" value="eCIS_core"/>
    <property type="match status" value="1"/>
</dbReference>
<evidence type="ECO:0000259" key="2">
    <source>
        <dbReference type="Pfam" id="PF13699"/>
    </source>
</evidence>
<gene>
    <name evidence="3" type="ordered locus">Despr_3260</name>
</gene>
<dbReference type="RefSeq" id="WP_015725911.1">
    <property type="nucleotide sequence ID" value="NC_014972.1"/>
</dbReference>
<proteinExistence type="predicted"/>
<evidence type="ECO:0000256" key="1">
    <source>
        <dbReference type="SAM" id="MobiDB-lite"/>
    </source>
</evidence>